<feature type="domain" description="AB hydrolase-1" evidence="2">
    <location>
        <begin position="28"/>
        <end position="272"/>
    </location>
</feature>
<dbReference type="PANTHER" id="PTHR43798:SF31">
    <property type="entry name" value="AB HYDROLASE SUPERFAMILY PROTEIN YCLE"/>
    <property type="match status" value="1"/>
</dbReference>
<name>A0ABQ6V859_9MICO</name>
<dbReference type="InterPro" id="IPR000073">
    <property type="entry name" value="AB_hydrolase_1"/>
</dbReference>
<dbReference type="GO" id="GO:0016787">
    <property type="term" value="F:hydrolase activity"/>
    <property type="evidence" value="ECO:0007669"/>
    <property type="project" value="UniProtKB-KW"/>
</dbReference>
<dbReference type="RefSeq" id="WP_124894447.1">
    <property type="nucleotide sequence ID" value="NZ_CBDRDJ010000002.1"/>
</dbReference>
<protein>
    <submittedName>
        <fullName evidence="3">Alpha/beta hydrolase</fullName>
    </submittedName>
</protein>
<evidence type="ECO:0000313" key="3">
    <source>
        <dbReference type="EMBL" id="KAB1866456.1"/>
    </source>
</evidence>
<reference evidence="4" key="1">
    <citation type="submission" date="2019-09" db="EMBL/GenBank/DDBJ databases">
        <title>Whole genome sequencing of Microbacterium maritypicum.</title>
        <authorList>
            <person name="Lenchi N."/>
        </authorList>
    </citation>
    <scope>NUCLEOTIDE SEQUENCE [LARGE SCALE GENOMIC DNA]</scope>
    <source>
        <strain evidence="4">G1</strain>
    </source>
</reference>
<evidence type="ECO:0000256" key="1">
    <source>
        <dbReference type="ARBA" id="ARBA00022801"/>
    </source>
</evidence>
<gene>
    <name evidence="3" type="ORF">F6A08_01095</name>
</gene>
<dbReference type="GeneID" id="77475019"/>
<evidence type="ECO:0000313" key="4">
    <source>
        <dbReference type="Proteomes" id="UP000478836"/>
    </source>
</evidence>
<organism evidence="3 4">
    <name type="scientific">Microbacterium algeriense</name>
    <dbReference type="NCBI Taxonomy" id="2615184"/>
    <lineage>
        <taxon>Bacteria</taxon>
        <taxon>Bacillati</taxon>
        <taxon>Actinomycetota</taxon>
        <taxon>Actinomycetes</taxon>
        <taxon>Micrococcales</taxon>
        <taxon>Microbacteriaceae</taxon>
        <taxon>Microbacterium</taxon>
    </lineage>
</organism>
<keyword evidence="1 3" id="KW-0378">Hydrolase</keyword>
<dbReference type="Gene3D" id="3.40.50.1820">
    <property type="entry name" value="alpha/beta hydrolase"/>
    <property type="match status" value="1"/>
</dbReference>
<comment type="caution">
    <text evidence="3">The sequence shown here is derived from an EMBL/GenBank/DDBJ whole genome shotgun (WGS) entry which is preliminary data.</text>
</comment>
<proteinExistence type="predicted"/>
<dbReference type="EMBL" id="WAAO01000001">
    <property type="protein sequence ID" value="KAB1866456.1"/>
    <property type="molecule type" value="Genomic_DNA"/>
</dbReference>
<keyword evidence="4" id="KW-1185">Reference proteome</keyword>
<dbReference type="Pfam" id="PF12697">
    <property type="entry name" value="Abhydrolase_6"/>
    <property type="match status" value="1"/>
</dbReference>
<evidence type="ECO:0000259" key="2">
    <source>
        <dbReference type="Pfam" id="PF12697"/>
    </source>
</evidence>
<sequence>MKYEERTVRTTDGVALVVRDTGGDGVPLVLLHGWSQSQAMFRGQLEGLAPRRVITYDMRGHGDSEKPLYGLRIARLAADLRDVLADLSQPQFDVLGWSMGASVIWSYLELFGSGLVRSLTLVDQPSAVVAQAWMSSAETASAGSILPVDGLSALAAAIASDDGESAVRAFVRGMFTGPVDHDLWEFITQEVGKTPRQIAAPLLFDHGAQDWRSLLPRIRIPTLVLGCDGSHVSPDSQRDVASRIPGSVVHIFPRDVASSHFPFLQNPAAFNDVVAEFLRSVDSRACDIRPVK</sequence>
<dbReference type="InterPro" id="IPR050266">
    <property type="entry name" value="AB_hydrolase_sf"/>
</dbReference>
<dbReference type="Proteomes" id="UP000478836">
    <property type="component" value="Unassembled WGS sequence"/>
</dbReference>
<dbReference type="PANTHER" id="PTHR43798">
    <property type="entry name" value="MONOACYLGLYCEROL LIPASE"/>
    <property type="match status" value="1"/>
</dbReference>
<dbReference type="SUPFAM" id="SSF53474">
    <property type="entry name" value="alpha/beta-Hydrolases"/>
    <property type="match status" value="1"/>
</dbReference>
<accession>A0ABQ6V859</accession>
<dbReference type="InterPro" id="IPR029058">
    <property type="entry name" value="AB_hydrolase_fold"/>
</dbReference>